<protein>
    <submittedName>
        <fullName evidence="7">Rut operon repressor</fullName>
    </submittedName>
</protein>
<dbReference type="InterPro" id="IPR001647">
    <property type="entry name" value="HTH_TetR"/>
</dbReference>
<dbReference type="PROSITE" id="PS50977">
    <property type="entry name" value="HTH_TETR_2"/>
    <property type="match status" value="1"/>
</dbReference>
<dbReference type="GO" id="GO:0000976">
    <property type="term" value="F:transcription cis-regulatory region binding"/>
    <property type="evidence" value="ECO:0007669"/>
    <property type="project" value="TreeGrafter"/>
</dbReference>
<feature type="compositionally biased region" description="Polar residues" evidence="5">
    <location>
        <begin position="1"/>
        <end position="11"/>
    </location>
</feature>
<name>A0A0H5NHU5_NOCFR</name>
<dbReference type="InterPro" id="IPR009057">
    <property type="entry name" value="Homeodomain-like_sf"/>
</dbReference>
<evidence type="ECO:0000259" key="6">
    <source>
        <dbReference type="PROSITE" id="PS50977"/>
    </source>
</evidence>
<feature type="compositionally biased region" description="Basic and acidic residues" evidence="5">
    <location>
        <begin position="48"/>
        <end position="58"/>
    </location>
</feature>
<reference evidence="8" key="1">
    <citation type="submission" date="2015-03" db="EMBL/GenBank/DDBJ databases">
        <authorList>
            <consortium name="Pathogen Informatics"/>
        </authorList>
    </citation>
    <scope>NUCLEOTIDE SEQUENCE [LARGE SCALE GENOMIC DNA]</scope>
    <source>
        <strain evidence="8">NCTC11134</strain>
    </source>
</reference>
<keyword evidence="1" id="KW-0805">Transcription regulation</keyword>
<feature type="region of interest" description="Disordered" evidence="5">
    <location>
        <begin position="1"/>
        <end position="59"/>
    </location>
</feature>
<accession>A0A0H5NHU5</accession>
<organism evidence="7 8">
    <name type="scientific">Nocardia farcinica</name>
    <dbReference type="NCBI Taxonomy" id="37329"/>
    <lineage>
        <taxon>Bacteria</taxon>
        <taxon>Bacillati</taxon>
        <taxon>Actinomycetota</taxon>
        <taxon>Actinomycetes</taxon>
        <taxon>Mycobacteriales</taxon>
        <taxon>Nocardiaceae</taxon>
        <taxon>Nocardia</taxon>
    </lineage>
</organism>
<dbReference type="Pfam" id="PF18556">
    <property type="entry name" value="TetR_C_35"/>
    <property type="match status" value="1"/>
</dbReference>
<dbReference type="InterPro" id="IPR023772">
    <property type="entry name" value="DNA-bd_HTH_TetR-type_CS"/>
</dbReference>
<evidence type="ECO:0000256" key="1">
    <source>
        <dbReference type="ARBA" id="ARBA00023015"/>
    </source>
</evidence>
<dbReference type="SUPFAM" id="SSF48498">
    <property type="entry name" value="Tetracyclin repressor-like, C-terminal domain"/>
    <property type="match status" value="1"/>
</dbReference>
<evidence type="ECO:0000256" key="5">
    <source>
        <dbReference type="SAM" id="MobiDB-lite"/>
    </source>
</evidence>
<evidence type="ECO:0000313" key="8">
    <source>
        <dbReference type="Proteomes" id="UP000057820"/>
    </source>
</evidence>
<dbReference type="PROSITE" id="PS01081">
    <property type="entry name" value="HTH_TETR_1"/>
    <property type="match status" value="1"/>
</dbReference>
<dbReference type="InterPro" id="IPR036271">
    <property type="entry name" value="Tet_transcr_reg_TetR-rel_C_sf"/>
</dbReference>
<gene>
    <name evidence="7" type="primary">rutR_1</name>
    <name evidence="7" type="ORF">ERS450000_01114</name>
</gene>
<evidence type="ECO:0000256" key="2">
    <source>
        <dbReference type="ARBA" id="ARBA00023125"/>
    </source>
</evidence>
<evidence type="ECO:0000256" key="3">
    <source>
        <dbReference type="ARBA" id="ARBA00023163"/>
    </source>
</evidence>
<dbReference type="KEGG" id="nfr:ERS450000_01114"/>
<dbReference type="PRINTS" id="PR00455">
    <property type="entry name" value="HTHTETR"/>
</dbReference>
<dbReference type="PANTHER" id="PTHR30055">
    <property type="entry name" value="HTH-TYPE TRANSCRIPTIONAL REGULATOR RUTR"/>
    <property type="match status" value="1"/>
</dbReference>
<dbReference type="InterPro" id="IPR050109">
    <property type="entry name" value="HTH-type_TetR-like_transc_reg"/>
</dbReference>
<dbReference type="SUPFAM" id="SSF46689">
    <property type="entry name" value="Homeodomain-like"/>
    <property type="match status" value="1"/>
</dbReference>
<evidence type="ECO:0000256" key="4">
    <source>
        <dbReference type="PROSITE-ProRule" id="PRU00335"/>
    </source>
</evidence>
<dbReference type="AlphaFoldDB" id="A0A0H5NHU5"/>
<proteinExistence type="predicted"/>
<dbReference type="EMBL" id="LN868938">
    <property type="protein sequence ID" value="CRY75028.1"/>
    <property type="molecule type" value="Genomic_DNA"/>
</dbReference>
<keyword evidence="2 4" id="KW-0238">DNA-binding</keyword>
<dbReference type="Gene3D" id="1.10.357.10">
    <property type="entry name" value="Tetracycline Repressor, domain 2"/>
    <property type="match status" value="1"/>
</dbReference>
<feature type="DNA-binding region" description="H-T-H motif" evidence="4">
    <location>
        <begin position="103"/>
        <end position="122"/>
    </location>
</feature>
<sequence>MGRCAVSTQVAGRSGGRLRPVSAHPEDPSSAYPAAVGESARPVSARTRTGEHHSDGENHSTATEFLAAAGTTWADLAALDARSRRIVDAARDCFAEVGFEETTMVRIAELAGVGVATVYRRFGTKSALVRYALMAESQRVGLIMAEAVRRSAGPVSALAEMFAAFVSEARAPRLLTRSLRVSSAAGELTSFLTGDEFIEQGRALVARFLSHWQRRGELGDFDTDVVAELFVRLTMSFISNPRGVLPLDDAAAARQFARRFLAPLLFPHPGGR</sequence>
<dbReference type="GO" id="GO:0003700">
    <property type="term" value="F:DNA-binding transcription factor activity"/>
    <property type="evidence" value="ECO:0007669"/>
    <property type="project" value="TreeGrafter"/>
</dbReference>
<evidence type="ECO:0000313" key="7">
    <source>
        <dbReference type="EMBL" id="CRY75028.1"/>
    </source>
</evidence>
<keyword evidence="3" id="KW-0804">Transcription</keyword>
<dbReference type="InterPro" id="IPR040611">
    <property type="entry name" value="AlkX_C"/>
</dbReference>
<dbReference type="PANTHER" id="PTHR30055:SF234">
    <property type="entry name" value="HTH-TYPE TRANSCRIPTIONAL REGULATOR BETI"/>
    <property type="match status" value="1"/>
</dbReference>
<feature type="domain" description="HTH tetR-type" evidence="6">
    <location>
        <begin position="80"/>
        <end position="140"/>
    </location>
</feature>
<dbReference type="Proteomes" id="UP000057820">
    <property type="component" value="Chromosome 1"/>
</dbReference>
<dbReference type="Pfam" id="PF00440">
    <property type="entry name" value="TetR_N"/>
    <property type="match status" value="1"/>
</dbReference>